<accession>A0AAN6JGU9</accession>
<organism evidence="2 3">
    <name type="scientific">Tilletia horrida</name>
    <dbReference type="NCBI Taxonomy" id="155126"/>
    <lineage>
        <taxon>Eukaryota</taxon>
        <taxon>Fungi</taxon>
        <taxon>Dikarya</taxon>
        <taxon>Basidiomycota</taxon>
        <taxon>Ustilaginomycotina</taxon>
        <taxon>Exobasidiomycetes</taxon>
        <taxon>Tilletiales</taxon>
        <taxon>Tilletiaceae</taxon>
        <taxon>Tilletia</taxon>
    </lineage>
</organism>
<evidence type="ECO:0000313" key="2">
    <source>
        <dbReference type="EMBL" id="KAK0518609.1"/>
    </source>
</evidence>
<name>A0AAN6JGU9_9BASI</name>
<dbReference type="GO" id="GO:0003676">
    <property type="term" value="F:nucleic acid binding"/>
    <property type="evidence" value="ECO:0007669"/>
    <property type="project" value="InterPro"/>
</dbReference>
<dbReference type="SMART" id="SM00950">
    <property type="entry name" value="Piwi"/>
    <property type="match status" value="1"/>
</dbReference>
<dbReference type="Gene3D" id="3.30.420.10">
    <property type="entry name" value="Ribonuclease H-like superfamily/Ribonuclease H"/>
    <property type="match status" value="1"/>
</dbReference>
<dbReference type="Proteomes" id="UP001176521">
    <property type="component" value="Unassembled WGS sequence"/>
</dbReference>
<dbReference type="AlphaFoldDB" id="A0AAN6JGU9"/>
<dbReference type="PANTHER" id="PTHR22891">
    <property type="entry name" value="EUKARYOTIC TRANSLATION INITIATION FACTOR 2C"/>
    <property type="match status" value="1"/>
</dbReference>
<proteinExistence type="predicted"/>
<feature type="domain" description="Piwi" evidence="1">
    <location>
        <begin position="52"/>
        <end position="208"/>
    </location>
</feature>
<gene>
    <name evidence="2" type="primary">ago1_3</name>
    <name evidence="2" type="ORF">OC842_007741</name>
</gene>
<dbReference type="InterPro" id="IPR003165">
    <property type="entry name" value="Piwi"/>
</dbReference>
<dbReference type="SUPFAM" id="SSF53098">
    <property type="entry name" value="Ribonuclease H-like"/>
    <property type="match status" value="1"/>
</dbReference>
<protein>
    <submittedName>
        <fullName evidence="2">Protein argonaute</fullName>
    </submittedName>
</protein>
<evidence type="ECO:0000259" key="1">
    <source>
        <dbReference type="PROSITE" id="PS50822"/>
    </source>
</evidence>
<dbReference type="Pfam" id="PF02171">
    <property type="entry name" value="Piwi"/>
    <property type="match status" value="1"/>
</dbReference>
<comment type="caution">
    <text evidence="2">The sequence shown here is derived from an EMBL/GenBank/DDBJ whole genome shotgun (WGS) entry which is preliminary data.</text>
</comment>
<dbReference type="PROSITE" id="PS50822">
    <property type="entry name" value="PIWI"/>
    <property type="match status" value="1"/>
</dbReference>
<dbReference type="InterPro" id="IPR036397">
    <property type="entry name" value="RNaseH_sf"/>
</dbReference>
<dbReference type="InterPro" id="IPR012337">
    <property type="entry name" value="RNaseH-like_sf"/>
</dbReference>
<evidence type="ECO:0000313" key="3">
    <source>
        <dbReference type="Proteomes" id="UP001176521"/>
    </source>
</evidence>
<feature type="non-terminal residue" evidence="2">
    <location>
        <position position="1"/>
    </location>
</feature>
<sequence length="257" mass="28562">ATADASRVIYGHEVRLQRNPGRGQSQEIILSMKDMVKTHLQRWARRNANTLPTSIIMFRDGVSEGQFAAAKQVEIKAIRDAIQEVKPGHKLKLTYIVCGKRHHVRFSAEDSSKTDRTGNVPAGTVVDTGVTNPVAFEFFLQAHAGLIGTAKPTRYIVLEDDNKFSSDSLQTVVNALCYSYARATRSVSLPPPAYYSDILAEKARALLWADADTRSLVTGSSASGETRPYEPLDESKARELMTKIDKRPDFSLAQWYM</sequence>
<keyword evidence="3" id="KW-1185">Reference proteome</keyword>
<reference evidence="2" key="1">
    <citation type="journal article" date="2023" name="PhytoFront">
        <title>Draft Genome Resources of Seven Strains of Tilletia horrida, Causal Agent of Kernel Smut of Rice.</title>
        <authorList>
            <person name="Khanal S."/>
            <person name="Antony Babu S."/>
            <person name="Zhou X.G."/>
        </authorList>
    </citation>
    <scope>NUCLEOTIDE SEQUENCE</scope>
    <source>
        <strain evidence="2">TX3</strain>
    </source>
</reference>
<dbReference type="EMBL" id="JAPDMQ010001230">
    <property type="protein sequence ID" value="KAK0518609.1"/>
    <property type="molecule type" value="Genomic_DNA"/>
</dbReference>